<gene>
    <name evidence="1" type="ORF">BN9_061130</name>
</gene>
<dbReference type="Proteomes" id="UP000053237">
    <property type="component" value="Unassembled WGS sequence"/>
</dbReference>
<organism evidence="1 2">
    <name type="scientific">Albugo candida</name>
    <dbReference type="NCBI Taxonomy" id="65357"/>
    <lineage>
        <taxon>Eukaryota</taxon>
        <taxon>Sar</taxon>
        <taxon>Stramenopiles</taxon>
        <taxon>Oomycota</taxon>
        <taxon>Peronosporomycetes</taxon>
        <taxon>Albuginales</taxon>
        <taxon>Albuginaceae</taxon>
        <taxon>Albugo</taxon>
    </lineage>
</organism>
<reference evidence="1 2" key="1">
    <citation type="submission" date="2012-05" db="EMBL/GenBank/DDBJ databases">
        <title>Recombination and specialization in a pathogen metapopulation.</title>
        <authorList>
            <person name="Gardiner A."/>
            <person name="Kemen E."/>
            <person name="Schultz-Larsen T."/>
            <person name="MacLean D."/>
            <person name="Van Oosterhout C."/>
            <person name="Jones J.D.G."/>
        </authorList>
    </citation>
    <scope>NUCLEOTIDE SEQUENCE [LARGE SCALE GENOMIC DNA]</scope>
    <source>
        <strain evidence="1 2">Ac Nc2</strain>
    </source>
</reference>
<dbReference type="EMBL" id="CAIX01000093">
    <property type="protein sequence ID" value="CCI45240.1"/>
    <property type="molecule type" value="Genomic_DNA"/>
</dbReference>
<name>A0A024GFW5_9STRA</name>
<comment type="caution">
    <text evidence="1">The sequence shown here is derived from an EMBL/GenBank/DDBJ whole genome shotgun (WGS) entry which is preliminary data.</text>
</comment>
<dbReference type="AlphaFoldDB" id="A0A024GFW5"/>
<evidence type="ECO:0000313" key="2">
    <source>
        <dbReference type="Proteomes" id="UP000053237"/>
    </source>
</evidence>
<keyword evidence="2" id="KW-1185">Reference proteome</keyword>
<dbReference type="InParanoid" id="A0A024GFW5"/>
<evidence type="ECO:0000313" key="1">
    <source>
        <dbReference type="EMBL" id="CCI45240.1"/>
    </source>
</evidence>
<sequence>MVCDHRPHAKIASGIVLSLHVKDCITVIASFLQIITSSIITDHTSAIKKPKSFLLHSDVLISGVVCAKILKMVVTEYDSILRLRKFEVFFSSSRPTHAFNVLLAYSLVGFPSHIKAFFLFMAT</sequence>
<protein>
    <submittedName>
        <fullName evidence="1">Uncharacterized protein</fullName>
    </submittedName>
</protein>
<accession>A0A024GFW5</accession>
<proteinExistence type="predicted"/>